<reference evidence="9" key="1">
    <citation type="journal article" date="2020" name="mSystems">
        <title>Genome- and Community-Level Interaction Insights into Carbon Utilization and Element Cycling Functions of Hydrothermarchaeota in Hydrothermal Sediment.</title>
        <authorList>
            <person name="Zhou Z."/>
            <person name="Liu Y."/>
            <person name="Xu W."/>
            <person name="Pan J."/>
            <person name="Luo Z.H."/>
            <person name="Li M."/>
        </authorList>
    </citation>
    <scope>NUCLEOTIDE SEQUENCE [LARGE SCALE GENOMIC DNA]</scope>
    <source>
        <strain evidence="9">HyVt-233</strain>
    </source>
</reference>
<dbReference type="PRINTS" id="PR01590">
    <property type="entry name" value="HTHFIS"/>
</dbReference>
<dbReference type="InterPro" id="IPR027417">
    <property type="entry name" value="P-loop_NTPase"/>
</dbReference>
<comment type="caution">
    <text evidence="9">The sequence shown here is derived from an EMBL/GenBank/DDBJ whole genome shotgun (WGS) entry which is preliminary data.</text>
</comment>
<dbReference type="Pfam" id="PF00158">
    <property type="entry name" value="Sigma54_activat"/>
    <property type="match status" value="1"/>
</dbReference>
<dbReference type="Pfam" id="PF00072">
    <property type="entry name" value="Response_reg"/>
    <property type="match status" value="1"/>
</dbReference>
<dbReference type="PROSITE" id="PS00676">
    <property type="entry name" value="SIGMA54_INTERACT_2"/>
    <property type="match status" value="1"/>
</dbReference>
<gene>
    <name evidence="9" type="ORF">ENG63_03275</name>
</gene>
<evidence type="ECO:0000256" key="2">
    <source>
        <dbReference type="ARBA" id="ARBA00022840"/>
    </source>
</evidence>
<dbReference type="InterPro" id="IPR025943">
    <property type="entry name" value="Sigma_54_int_dom_ATP-bd_2"/>
</dbReference>
<dbReference type="PROSITE" id="PS50110">
    <property type="entry name" value="RESPONSE_REGULATORY"/>
    <property type="match status" value="1"/>
</dbReference>
<dbReference type="PANTHER" id="PTHR32071:SF119">
    <property type="entry name" value="SIGMA L-DEPENDENT TRANSCRIPTIONAL REGULATOR YPLP-RELATED"/>
    <property type="match status" value="1"/>
</dbReference>
<dbReference type="InterPro" id="IPR058031">
    <property type="entry name" value="AAA_lid_NorR"/>
</dbReference>
<evidence type="ECO:0000259" key="7">
    <source>
        <dbReference type="PROSITE" id="PS50045"/>
    </source>
</evidence>
<dbReference type="Proteomes" id="UP000886289">
    <property type="component" value="Unassembled WGS sequence"/>
</dbReference>
<name>A0A7C0Y230_DESA2</name>
<dbReference type="GO" id="GO:0000160">
    <property type="term" value="P:phosphorelay signal transduction system"/>
    <property type="evidence" value="ECO:0007669"/>
    <property type="project" value="InterPro"/>
</dbReference>
<dbReference type="Gene3D" id="1.10.10.60">
    <property type="entry name" value="Homeodomain-like"/>
    <property type="match status" value="1"/>
</dbReference>
<feature type="domain" description="Sigma-54 factor interaction" evidence="7">
    <location>
        <begin position="146"/>
        <end position="375"/>
    </location>
</feature>
<dbReference type="PROSITE" id="PS00688">
    <property type="entry name" value="SIGMA54_INTERACT_3"/>
    <property type="match status" value="1"/>
</dbReference>
<dbReference type="EMBL" id="DRBS01000127">
    <property type="protein sequence ID" value="HDD43867.1"/>
    <property type="molecule type" value="Genomic_DNA"/>
</dbReference>
<evidence type="ECO:0000256" key="1">
    <source>
        <dbReference type="ARBA" id="ARBA00022741"/>
    </source>
</evidence>
<dbReference type="InterPro" id="IPR001789">
    <property type="entry name" value="Sig_transdc_resp-reg_receiver"/>
</dbReference>
<keyword evidence="2" id="KW-0067">ATP-binding</keyword>
<evidence type="ECO:0000256" key="3">
    <source>
        <dbReference type="ARBA" id="ARBA00023015"/>
    </source>
</evidence>
<keyword evidence="3" id="KW-0805">Transcription regulation</keyword>
<dbReference type="InterPro" id="IPR025944">
    <property type="entry name" value="Sigma_54_int_dom_CS"/>
</dbReference>
<dbReference type="PROSITE" id="PS00675">
    <property type="entry name" value="SIGMA54_INTERACT_1"/>
    <property type="match status" value="1"/>
</dbReference>
<feature type="domain" description="Response regulatory" evidence="8">
    <location>
        <begin position="8"/>
        <end position="122"/>
    </location>
</feature>
<dbReference type="AlphaFoldDB" id="A0A7C0Y230"/>
<evidence type="ECO:0000256" key="4">
    <source>
        <dbReference type="ARBA" id="ARBA00023125"/>
    </source>
</evidence>
<dbReference type="SUPFAM" id="SSF52172">
    <property type="entry name" value="CheY-like"/>
    <property type="match status" value="1"/>
</dbReference>
<dbReference type="SMART" id="SM00382">
    <property type="entry name" value="AAA"/>
    <property type="match status" value="1"/>
</dbReference>
<keyword evidence="1" id="KW-0547">Nucleotide-binding</keyword>
<dbReference type="InterPro" id="IPR025662">
    <property type="entry name" value="Sigma_54_int_dom_ATP-bd_1"/>
</dbReference>
<dbReference type="GO" id="GO:0006355">
    <property type="term" value="P:regulation of DNA-templated transcription"/>
    <property type="evidence" value="ECO:0007669"/>
    <property type="project" value="InterPro"/>
</dbReference>
<dbReference type="SUPFAM" id="SSF52540">
    <property type="entry name" value="P-loop containing nucleoside triphosphate hydrolases"/>
    <property type="match status" value="1"/>
</dbReference>
<dbReference type="PROSITE" id="PS50045">
    <property type="entry name" value="SIGMA54_INTERACT_4"/>
    <property type="match status" value="1"/>
</dbReference>
<dbReference type="InterPro" id="IPR003593">
    <property type="entry name" value="AAA+_ATPase"/>
</dbReference>
<dbReference type="Pfam" id="PF02954">
    <property type="entry name" value="HTH_8"/>
    <property type="match status" value="1"/>
</dbReference>
<dbReference type="InterPro" id="IPR002078">
    <property type="entry name" value="Sigma_54_int"/>
</dbReference>
<dbReference type="SMART" id="SM00448">
    <property type="entry name" value="REC"/>
    <property type="match status" value="1"/>
</dbReference>
<dbReference type="Gene3D" id="1.10.8.60">
    <property type="match status" value="1"/>
</dbReference>
<organism evidence="9">
    <name type="scientific">Desulfofervidus auxilii</name>
    <dbReference type="NCBI Taxonomy" id="1621989"/>
    <lineage>
        <taxon>Bacteria</taxon>
        <taxon>Pseudomonadati</taxon>
        <taxon>Thermodesulfobacteriota</taxon>
        <taxon>Candidatus Desulfofervidia</taxon>
        <taxon>Candidatus Desulfofervidales</taxon>
        <taxon>Candidatus Desulfofervidaceae</taxon>
        <taxon>Candidatus Desulfofervidus</taxon>
    </lineage>
</organism>
<evidence type="ECO:0000256" key="6">
    <source>
        <dbReference type="PROSITE-ProRule" id="PRU00169"/>
    </source>
</evidence>
<protein>
    <submittedName>
        <fullName evidence="9">Sigma-54-dependent Fis family transcriptional regulator</fullName>
    </submittedName>
</protein>
<dbReference type="CDD" id="cd00009">
    <property type="entry name" value="AAA"/>
    <property type="match status" value="1"/>
</dbReference>
<dbReference type="Pfam" id="PF25601">
    <property type="entry name" value="AAA_lid_14"/>
    <property type="match status" value="1"/>
</dbReference>
<evidence type="ECO:0000313" key="9">
    <source>
        <dbReference type="EMBL" id="HDD43867.1"/>
    </source>
</evidence>
<dbReference type="GO" id="GO:0043565">
    <property type="term" value="F:sequence-specific DNA binding"/>
    <property type="evidence" value="ECO:0007669"/>
    <property type="project" value="InterPro"/>
</dbReference>
<keyword evidence="5" id="KW-0804">Transcription</keyword>
<dbReference type="InterPro" id="IPR002197">
    <property type="entry name" value="HTH_Fis"/>
</dbReference>
<keyword evidence="4" id="KW-0238">DNA-binding</keyword>
<evidence type="ECO:0000259" key="8">
    <source>
        <dbReference type="PROSITE" id="PS50110"/>
    </source>
</evidence>
<dbReference type="FunFam" id="3.40.50.300:FF:000006">
    <property type="entry name" value="DNA-binding transcriptional regulator NtrC"/>
    <property type="match status" value="1"/>
</dbReference>
<dbReference type="PANTHER" id="PTHR32071">
    <property type="entry name" value="TRANSCRIPTIONAL REGULATORY PROTEIN"/>
    <property type="match status" value="1"/>
</dbReference>
<accession>A0A7C0Y230</accession>
<dbReference type="SUPFAM" id="SSF46689">
    <property type="entry name" value="Homeodomain-like"/>
    <property type="match status" value="1"/>
</dbReference>
<dbReference type="Gene3D" id="3.40.50.300">
    <property type="entry name" value="P-loop containing nucleotide triphosphate hydrolases"/>
    <property type="match status" value="1"/>
</dbReference>
<keyword evidence="6" id="KW-0597">Phosphoprotein</keyword>
<dbReference type="Gene3D" id="3.40.50.2300">
    <property type="match status" value="1"/>
</dbReference>
<dbReference type="GO" id="GO:0005524">
    <property type="term" value="F:ATP binding"/>
    <property type="evidence" value="ECO:0007669"/>
    <property type="project" value="UniProtKB-KW"/>
</dbReference>
<proteinExistence type="predicted"/>
<evidence type="ECO:0000256" key="5">
    <source>
        <dbReference type="ARBA" id="ARBA00023163"/>
    </source>
</evidence>
<dbReference type="InterPro" id="IPR011006">
    <property type="entry name" value="CheY-like_superfamily"/>
</dbReference>
<dbReference type="InterPro" id="IPR009057">
    <property type="entry name" value="Homeodomain-like_sf"/>
</dbReference>
<feature type="modified residue" description="4-aspartylphosphate" evidence="6">
    <location>
        <position position="57"/>
    </location>
</feature>
<sequence>MESQLKFKIAIVDDEEIVCKRLKKVLEKEGYEVETFLDGETFLGKMSSHPFHLVILDLKLPKLDGLQVLERIKAISPETEVIMITAYGSIESAVEATKMGAFYYITKPIKLDEFRALVHKAKEKVLLVFENKQLKETLAKYTFTELVGKSLKMQKIYELIIKVAPIDCNVLIQGETGTGKELVAKAIHYHSPRKHAPFVSFNCGSFTEELIASELFGYEKGAFTGATHTKIGLLESANGGTVFLDEIGEMPLSMQVKLLRVIQEKKIIRVGGIKPILLNIRIIAATNRDLKKMVEEGKFREDLYYRLNVVNIVLPPLRERKEDIPLLINHFLNKYNALFGKNVHYVTEKALEKMLNYPFPGNVRELENIIERAVALSEKEEIDIRDLPPDLIAFEVKTEEPPKTSPLEEQEKNYIKKVLEQTGYNKYKTAKILGLSRTTLWRKMKKYGL</sequence>